<evidence type="ECO:0000313" key="1">
    <source>
        <dbReference type="EMBL" id="CAD7644599.1"/>
    </source>
</evidence>
<dbReference type="EMBL" id="CAJPVJ010001739">
    <property type="protein sequence ID" value="CAG2165219.1"/>
    <property type="molecule type" value="Genomic_DNA"/>
</dbReference>
<reference evidence="1" key="1">
    <citation type="submission" date="2020-11" db="EMBL/GenBank/DDBJ databases">
        <authorList>
            <person name="Tran Van P."/>
        </authorList>
    </citation>
    <scope>NUCLEOTIDE SEQUENCE</scope>
</reference>
<accession>A0A7R9LMZ2</accession>
<gene>
    <name evidence="1" type="ORF">ONB1V03_LOCUS4764</name>
</gene>
<dbReference type="EMBL" id="OC916564">
    <property type="protein sequence ID" value="CAD7644599.1"/>
    <property type="molecule type" value="Genomic_DNA"/>
</dbReference>
<organism evidence="1">
    <name type="scientific">Oppiella nova</name>
    <dbReference type="NCBI Taxonomy" id="334625"/>
    <lineage>
        <taxon>Eukaryota</taxon>
        <taxon>Metazoa</taxon>
        <taxon>Ecdysozoa</taxon>
        <taxon>Arthropoda</taxon>
        <taxon>Chelicerata</taxon>
        <taxon>Arachnida</taxon>
        <taxon>Acari</taxon>
        <taxon>Acariformes</taxon>
        <taxon>Sarcoptiformes</taxon>
        <taxon>Oribatida</taxon>
        <taxon>Brachypylina</taxon>
        <taxon>Oppioidea</taxon>
        <taxon>Oppiidae</taxon>
        <taxon>Oppiella</taxon>
    </lineage>
</organism>
<protein>
    <submittedName>
        <fullName evidence="1">Uncharacterized protein</fullName>
    </submittedName>
</protein>
<name>A0A7R9LMZ2_9ACAR</name>
<sequence>MGERVTHSHGMGGKGVFGGALVARRGQKGPPPQTLPIMHSFIANVSNSSQRMTHRVKGRAVGRVGTQGGKGLTGVLCNQTTDFSDIITTSCPQPLTRGTCLSPADRFAPIVTIVCTLWSRTRHLM</sequence>
<dbReference type="AlphaFoldDB" id="A0A7R9LMZ2"/>
<proteinExistence type="predicted"/>
<dbReference type="Proteomes" id="UP000728032">
    <property type="component" value="Unassembled WGS sequence"/>
</dbReference>
<keyword evidence="2" id="KW-1185">Reference proteome</keyword>
<evidence type="ECO:0000313" key="2">
    <source>
        <dbReference type="Proteomes" id="UP000728032"/>
    </source>
</evidence>